<dbReference type="KEGG" id="mgm:Mmc1_0336"/>
<dbReference type="GO" id="GO:0020037">
    <property type="term" value="F:heme binding"/>
    <property type="evidence" value="ECO:0007669"/>
    <property type="project" value="InterPro"/>
</dbReference>
<dbReference type="GO" id="GO:0009055">
    <property type="term" value="F:electron transfer activity"/>
    <property type="evidence" value="ECO:0007669"/>
    <property type="project" value="InterPro"/>
</dbReference>
<dbReference type="InterPro" id="IPR011429">
    <property type="entry name" value="Cyt_c_Planctomycete-type"/>
</dbReference>
<dbReference type="HOGENOM" id="CLU_151358_1_0_5"/>
<organism evidence="3 4">
    <name type="scientific">Magnetococcus marinus (strain ATCC BAA-1437 / JCM 17883 / MC-1)</name>
    <dbReference type="NCBI Taxonomy" id="156889"/>
    <lineage>
        <taxon>Bacteria</taxon>
        <taxon>Pseudomonadati</taxon>
        <taxon>Pseudomonadota</taxon>
        <taxon>Magnetococcia</taxon>
        <taxon>Magnetococcales</taxon>
        <taxon>Magnetococcaceae</taxon>
        <taxon>Magnetococcus</taxon>
    </lineage>
</organism>
<dbReference type="PANTHER" id="PTHR35889:SF3">
    <property type="entry name" value="F-BOX DOMAIN-CONTAINING PROTEIN"/>
    <property type="match status" value="1"/>
</dbReference>
<dbReference type="RefSeq" id="WP_011712032.1">
    <property type="nucleotide sequence ID" value="NC_008576.1"/>
</dbReference>
<dbReference type="EMBL" id="CP000471">
    <property type="protein sequence ID" value="ABK42862.1"/>
    <property type="molecule type" value="Genomic_DNA"/>
</dbReference>
<keyword evidence="1" id="KW-0732">Signal</keyword>
<feature type="signal peptide" evidence="1">
    <location>
        <begin position="1"/>
        <end position="27"/>
    </location>
</feature>
<dbReference type="SUPFAM" id="SSF46626">
    <property type="entry name" value="Cytochrome c"/>
    <property type="match status" value="1"/>
</dbReference>
<evidence type="ECO:0000256" key="1">
    <source>
        <dbReference type="SAM" id="SignalP"/>
    </source>
</evidence>
<protein>
    <recommendedName>
        <fullName evidence="2">Cytochrome C Planctomycete-type domain-containing protein</fullName>
    </recommendedName>
</protein>
<dbReference type="STRING" id="156889.Mmc1_0336"/>
<dbReference type="InterPro" id="IPR036909">
    <property type="entry name" value="Cyt_c-like_dom_sf"/>
</dbReference>
<dbReference type="eggNOG" id="COG2010">
    <property type="taxonomic scope" value="Bacteria"/>
</dbReference>
<keyword evidence="4" id="KW-1185">Reference proteome</keyword>
<feature type="domain" description="Cytochrome C Planctomycete-type" evidence="2">
    <location>
        <begin position="47"/>
        <end position="104"/>
    </location>
</feature>
<sequence precursor="true">MANKVGMRSLLAGAALALGLMSGSAVASEMQEMTFKEDVYPIITYRCLECHVQGGPGMVYSGLDLQSYEGLMRGTKHGPVVVAGKPMLSNLLVLVSGKAGIRMPHNRRRLTKCEIDIISKWIQQGAKNN</sequence>
<dbReference type="OrthoDB" id="9809746at2"/>
<evidence type="ECO:0000313" key="4">
    <source>
        <dbReference type="Proteomes" id="UP000002586"/>
    </source>
</evidence>
<gene>
    <name evidence="3" type="ordered locus">Mmc1_0336</name>
</gene>
<name>A0L4G9_MAGMM</name>
<proteinExistence type="predicted"/>
<evidence type="ECO:0000313" key="3">
    <source>
        <dbReference type="EMBL" id="ABK42862.1"/>
    </source>
</evidence>
<feature type="chain" id="PRO_5002626295" description="Cytochrome C Planctomycete-type domain-containing protein" evidence="1">
    <location>
        <begin position="28"/>
        <end position="129"/>
    </location>
</feature>
<reference evidence="4" key="1">
    <citation type="journal article" date="2009" name="Appl. Environ. Microbiol.">
        <title>Complete genome sequence of the chemolithoautotrophic marine magnetotactic coccus strain MC-1.</title>
        <authorList>
            <person name="Schubbe S."/>
            <person name="Williams T.J."/>
            <person name="Xie G."/>
            <person name="Kiss H.E."/>
            <person name="Brettin T.S."/>
            <person name="Martinez D."/>
            <person name="Ross C.A."/>
            <person name="Schuler D."/>
            <person name="Cox B.L."/>
            <person name="Nealson K.H."/>
            <person name="Bazylinski D.A."/>
        </authorList>
    </citation>
    <scope>NUCLEOTIDE SEQUENCE [LARGE SCALE GENOMIC DNA]</scope>
    <source>
        <strain evidence="4">ATCC BAA-1437 / JCM 17883 / MC-1</strain>
    </source>
</reference>
<dbReference type="Pfam" id="PF07635">
    <property type="entry name" value="PSCyt1"/>
    <property type="match status" value="1"/>
</dbReference>
<dbReference type="PANTHER" id="PTHR35889">
    <property type="entry name" value="CYCLOINULO-OLIGOSACCHARIDE FRUCTANOTRANSFERASE-RELATED"/>
    <property type="match status" value="1"/>
</dbReference>
<reference evidence="3 4" key="2">
    <citation type="journal article" date="2012" name="Int. J. Syst. Evol. Microbiol.">
        <title>Magnetococcus marinus gen. nov., sp. nov., a marine, magnetotactic bacterium that represents a novel lineage (Magnetococcaceae fam. nov.; Magnetococcales ord. nov.) at the base of the Alphaproteobacteria.</title>
        <authorList>
            <person name="Bazylinski D.A."/>
            <person name="Williams T.J."/>
            <person name="Lefevre C.T."/>
            <person name="Berg R.J."/>
            <person name="Zhang C.L."/>
            <person name="Bowser S.S."/>
            <person name="Dean A.J."/>
            <person name="Beveridge T.J."/>
        </authorList>
    </citation>
    <scope>NUCLEOTIDE SEQUENCE [LARGE SCALE GENOMIC DNA]</scope>
    <source>
        <strain evidence="4">ATCC BAA-1437 / JCM 17883 / MC-1</strain>
    </source>
</reference>
<dbReference type="Proteomes" id="UP000002586">
    <property type="component" value="Chromosome"/>
</dbReference>
<dbReference type="AlphaFoldDB" id="A0L4G9"/>
<evidence type="ECO:0000259" key="2">
    <source>
        <dbReference type="Pfam" id="PF07635"/>
    </source>
</evidence>
<accession>A0L4G9</accession>